<organism evidence="2 3">
    <name type="scientific">Panagrellus redivivus</name>
    <name type="common">Microworm</name>
    <dbReference type="NCBI Taxonomy" id="6233"/>
    <lineage>
        <taxon>Eukaryota</taxon>
        <taxon>Metazoa</taxon>
        <taxon>Ecdysozoa</taxon>
        <taxon>Nematoda</taxon>
        <taxon>Chromadorea</taxon>
        <taxon>Rhabditida</taxon>
        <taxon>Tylenchina</taxon>
        <taxon>Panagrolaimomorpha</taxon>
        <taxon>Panagrolaimoidea</taxon>
        <taxon>Panagrolaimidae</taxon>
        <taxon>Panagrellus</taxon>
    </lineage>
</organism>
<dbReference type="Proteomes" id="UP000492821">
    <property type="component" value="Unassembled WGS sequence"/>
</dbReference>
<feature type="region of interest" description="Disordered" evidence="1">
    <location>
        <begin position="147"/>
        <end position="167"/>
    </location>
</feature>
<keyword evidence="2" id="KW-1185">Reference proteome</keyword>
<dbReference type="WBParaSite" id="Pan_g3202.t1">
    <property type="protein sequence ID" value="Pan_g3202.t1"/>
    <property type="gene ID" value="Pan_g3202"/>
</dbReference>
<evidence type="ECO:0000313" key="2">
    <source>
        <dbReference type="Proteomes" id="UP000492821"/>
    </source>
</evidence>
<sequence length="167" mass="17843">MKKQTAILREASTASVVEQTGHAVPSARTFSCLLVRAGGQGYRVITPRSAAGGCVSRWCPRRRSLSLSSVIISPTTPTTEHTQRKRPTGVSARFALSGHTRGRRKCSGGCNAGANERASPDSVRCFWPASGASLLILKPTLGLSIPSQVSRDPSSTTPSKFHFHLTR</sequence>
<reference evidence="2" key="1">
    <citation type="journal article" date="2013" name="Genetics">
        <title>The draft genome and transcriptome of Panagrellus redivivus are shaped by the harsh demands of a free-living lifestyle.</title>
        <authorList>
            <person name="Srinivasan J."/>
            <person name="Dillman A.R."/>
            <person name="Macchietto M.G."/>
            <person name="Heikkinen L."/>
            <person name="Lakso M."/>
            <person name="Fracchia K.M."/>
            <person name="Antoshechkin I."/>
            <person name="Mortazavi A."/>
            <person name="Wong G."/>
            <person name="Sternberg P.W."/>
        </authorList>
    </citation>
    <scope>NUCLEOTIDE SEQUENCE [LARGE SCALE GENOMIC DNA]</scope>
    <source>
        <strain evidence="2">MT8872</strain>
    </source>
</reference>
<feature type="compositionally biased region" description="Polar residues" evidence="1">
    <location>
        <begin position="147"/>
        <end position="159"/>
    </location>
</feature>
<protein>
    <submittedName>
        <fullName evidence="3">Uncharacterized protein</fullName>
    </submittedName>
</protein>
<evidence type="ECO:0000313" key="3">
    <source>
        <dbReference type="WBParaSite" id="Pan_g3202.t1"/>
    </source>
</evidence>
<name>A0A7E4VU08_PANRE</name>
<dbReference type="AlphaFoldDB" id="A0A7E4VU08"/>
<evidence type="ECO:0000256" key="1">
    <source>
        <dbReference type="SAM" id="MobiDB-lite"/>
    </source>
</evidence>
<accession>A0A7E4VU08</accession>
<reference evidence="3" key="2">
    <citation type="submission" date="2020-10" db="UniProtKB">
        <authorList>
            <consortium name="WormBaseParasite"/>
        </authorList>
    </citation>
    <scope>IDENTIFICATION</scope>
</reference>
<proteinExistence type="predicted"/>